<evidence type="ECO:0000256" key="2">
    <source>
        <dbReference type="ARBA" id="ARBA00022454"/>
    </source>
</evidence>
<evidence type="ECO:0000313" key="12">
    <source>
        <dbReference type="EMBL" id="CCA73763.1"/>
    </source>
</evidence>
<evidence type="ECO:0000256" key="5">
    <source>
        <dbReference type="ARBA" id="ARBA00022838"/>
    </source>
</evidence>
<keyword evidence="7 10" id="KW-0539">Nucleus</keyword>
<dbReference type="FunCoup" id="G4TR20">
    <property type="interactions" value="42"/>
</dbReference>
<comment type="caution">
    <text evidence="12">The sequence shown here is derived from an EMBL/GenBank/DDBJ whole genome shotgun (WGS) entry which is preliminary data.</text>
</comment>
<dbReference type="InParanoid" id="G4TR20"/>
<dbReference type="OrthoDB" id="3344830at2759"/>
<reference evidence="12 13" key="1">
    <citation type="journal article" date="2011" name="PLoS Pathog.">
        <title>Endophytic Life Strategies Decoded by Genome and Transcriptome Analyses of the Mutualistic Root Symbiont Piriformospora indica.</title>
        <authorList>
            <person name="Zuccaro A."/>
            <person name="Lahrmann U."/>
            <person name="Guldener U."/>
            <person name="Langen G."/>
            <person name="Pfiffi S."/>
            <person name="Biedenkopf D."/>
            <person name="Wong P."/>
            <person name="Samans B."/>
            <person name="Grimm C."/>
            <person name="Basiewicz M."/>
            <person name="Murat C."/>
            <person name="Martin F."/>
            <person name="Kogel K.H."/>
        </authorList>
    </citation>
    <scope>NUCLEOTIDE SEQUENCE [LARGE SCALE GENOMIC DNA]</scope>
    <source>
        <strain evidence="12 13">DSM 11827</strain>
    </source>
</reference>
<evidence type="ECO:0000256" key="1">
    <source>
        <dbReference type="ARBA" id="ARBA00007804"/>
    </source>
</evidence>
<evidence type="ECO:0000313" key="13">
    <source>
        <dbReference type="Proteomes" id="UP000007148"/>
    </source>
</evidence>
<evidence type="ECO:0000256" key="6">
    <source>
        <dbReference type="ARBA" id="ARBA00023054"/>
    </source>
</evidence>
<keyword evidence="6" id="KW-0175">Coiled coil</keyword>
<sequence length="198" mass="22326">MEPPTRKGPDLEDVSSMLVAFSDLFRRAPDMEVINEGTDHTKKVSAARNAQLESIRTDLRALSKSLEASKTAAQRSDDVPSRAEHTRTVETLEQKHFASMKAIGKLERELGDKVSHISRVKDETAIWELKDPIADHEVDNLPLRAQIWKSLGFELRRGPDGKANKLLIRTESGDWRVHPVHEKLSVDETNELWSINAS</sequence>
<keyword evidence="8 10" id="KW-0131">Cell cycle</keyword>
<comment type="subunit">
    <text evidence="10">Component of the NDC80 complex.</text>
</comment>
<evidence type="ECO:0000256" key="8">
    <source>
        <dbReference type="ARBA" id="ARBA00023306"/>
    </source>
</evidence>
<proteinExistence type="inferred from homology"/>
<dbReference type="InterPro" id="IPR013252">
    <property type="entry name" value="Ndc80_Spc24"/>
</dbReference>
<feature type="compositionally biased region" description="Basic and acidic residues" evidence="11">
    <location>
        <begin position="75"/>
        <end position="85"/>
    </location>
</feature>
<dbReference type="Proteomes" id="UP000007148">
    <property type="component" value="Unassembled WGS sequence"/>
</dbReference>
<dbReference type="eggNOG" id="ENOG502SGME">
    <property type="taxonomic scope" value="Eukaryota"/>
</dbReference>
<keyword evidence="4 10" id="KW-0498">Mitosis</keyword>
<evidence type="ECO:0000256" key="10">
    <source>
        <dbReference type="RuleBase" id="RU368011"/>
    </source>
</evidence>
<evidence type="ECO:0000256" key="9">
    <source>
        <dbReference type="ARBA" id="ARBA00023328"/>
    </source>
</evidence>
<dbReference type="PANTHER" id="PTHR22142:SF2">
    <property type="entry name" value="KINETOCHORE PROTEIN SPC24"/>
    <property type="match status" value="1"/>
</dbReference>
<keyword evidence="9 10" id="KW-0137">Centromere</keyword>
<evidence type="ECO:0000256" key="4">
    <source>
        <dbReference type="ARBA" id="ARBA00022776"/>
    </source>
</evidence>
<gene>
    <name evidence="12" type="ORF">PIIN_07718</name>
</gene>
<comment type="similarity">
    <text evidence="1 10">Belongs to the SPC24 family.</text>
</comment>
<dbReference type="STRING" id="1109443.G4TR20"/>
<dbReference type="EMBL" id="CAFZ01000251">
    <property type="protein sequence ID" value="CCA73763.1"/>
    <property type="molecule type" value="Genomic_DNA"/>
</dbReference>
<keyword evidence="13" id="KW-1185">Reference proteome</keyword>
<keyword evidence="5 10" id="KW-0995">Kinetochore</keyword>
<keyword evidence="2 10" id="KW-0158">Chromosome</keyword>
<keyword evidence="3 10" id="KW-0132">Cell division</keyword>
<dbReference type="HOGENOM" id="CLU_108108_1_0_1"/>
<evidence type="ECO:0000256" key="11">
    <source>
        <dbReference type="SAM" id="MobiDB-lite"/>
    </source>
</evidence>
<name>G4TR20_SERID</name>
<evidence type="ECO:0000256" key="3">
    <source>
        <dbReference type="ARBA" id="ARBA00022618"/>
    </source>
</evidence>
<dbReference type="GO" id="GO:0005634">
    <property type="term" value="C:nucleus"/>
    <property type="evidence" value="ECO:0007669"/>
    <property type="project" value="UniProtKB-SubCell"/>
</dbReference>
<dbReference type="GO" id="GO:0051301">
    <property type="term" value="P:cell division"/>
    <property type="evidence" value="ECO:0007669"/>
    <property type="project" value="UniProtKB-UniRule"/>
</dbReference>
<dbReference type="AlphaFoldDB" id="G4TR20"/>
<comment type="function">
    <text evidence="10">Acts as a component of the essential kinetochore-associated NDC80 complex, which is required for chromosome segregation and spindle checkpoint activity.</text>
</comment>
<comment type="subcellular location">
    <subcellularLocation>
        <location evidence="10">Nucleus</location>
    </subcellularLocation>
    <subcellularLocation>
        <location evidence="10">Chromosome</location>
        <location evidence="10">Centromere</location>
        <location evidence="10">Kinetochore</location>
    </subcellularLocation>
</comment>
<protein>
    <recommendedName>
        <fullName evidence="10">Kinetochore protein Spc24</fullName>
    </recommendedName>
</protein>
<dbReference type="GO" id="GO:0008017">
    <property type="term" value="F:microtubule binding"/>
    <property type="evidence" value="ECO:0007669"/>
    <property type="project" value="TreeGrafter"/>
</dbReference>
<dbReference type="GO" id="GO:0007059">
    <property type="term" value="P:chromosome segregation"/>
    <property type="evidence" value="ECO:0007669"/>
    <property type="project" value="TreeGrafter"/>
</dbReference>
<dbReference type="Pfam" id="PF08286">
    <property type="entry name" value="Spc24"/>
    <property type="match status" value="1"/>
</dbReference>
<feature type="region of interest" description="Disordered" evidence="11">
    <location>
        <begin position="66"/>
        <end position="85"/>
    </location>
</feature>
<evidence type="ECO:0000256" key="7">
    <source>
        <dbReference type="ARBA" id="ARBA00023242"/>
    </source>
</evidence>
<organism evidence="12 13">
    <name type="scientific">Serendipita indica (strain DSM 11827)</name>
    <name type="common">Root endophyte fungus</name>
    <name type="synonym">Piriformospora indica</name>
    <dbReference type="NCBI Taxonomy" id="1109443"/>
    <lineage>
        <taxon>Eukaryota</taxon>
        <taxon>Fungi</taxon>
        <taxon>Dikarya</taxon>
        <taxon>Basidiomycota</taxon>
        <taxon>Agaricomycotina</taxon>
        <taxon>Agaricomycetes</taxon>
        <taxon>Sebacinales</taxon>
        <taxon>Serendipitaceae</taxon>
        <taxon>Serendipita</taxon>
    </lineage>
</organism>
<dbReference type="GO" id="GO:0031262">
    <property type="term" value="C:Ndc80 complex"/>
    <property type="evidence" value="ECO:0007669"/>
    <property type="project" value="TreeGrafter"/>
</dbReference>
<accession>G4TR20</accession>
<dbReference type="PANTHER" id="PTHR22142">
    <property type="match status" value="1"/>
</dbReference>